<feature type="compositionally biased region" description="Basic and acidic residues" evidence="4">
    <location>
        <begin position="195"/>
        <end position="204"/>
    </location>
</feature>
<comment type="caution">
    <text evidence="6">The sequence shown here is derived from an EMBL/GenBank/DDBJ whole genome shotgun (WGS) entry which is preliminary data.</text>
</comment>
<feature type="compositionally biased region" description="Low complexity" evidence="4">
    <location>
        <begin position="183"/>
        <end position="194"/>
    </location>
</feature>
<reference evidence="6 7" key="1">
    <citation type="journal article" date="2023" name="Hortic Res">
        <title>Pangenome of water caltrop reveals structural variations and asymmetric subgenome divergence after allopolyploidization.</title>
        <authorList>
            <person name="Zhang X."/>
            <person name="Chen Y."/>
            <person name="Wang L."/>
            <person name="Yuan Y."/>
            <person name="Fang M."/>
            <person name="Shi L."/>
            <person name="Lu R."/>
            <person name="Comes H.P."/>
            <person name="Ma Y."/>
            <person name="Chen Y."/>
            <person name="Huang G."/>
            <person name="Zhou Y."/>
            <person name="Zheng Z."/>
            <person name="Qiu Y."/>
        </authorList>
    </citation>
    <scope>NUCLEOTIDE SEQUENCE [LARGE SCALE GENOMIC DNA]</scope>
    <source>
        <tissue evidence="6">Roots</tissue>
    </source>
</reference>
<dbReference type="InterPro" id="IPR045281">
    <property type="entry name" value="CONSTANS-like"/>
</dbReference>
<comment type="subcellular location">
    <subcellularLocation>
        <location evidence="1 3">Nucleus</location>
    </subcellularLocation>
</comment>
<evidence type="ECO:0000259" key="5">
    <source>
        <dbReference type="PROSITE" id="PS51017"/>
    </source>
</evidence>
<feature type="domain" description="CCT" evidence="5">
    <location>
        <begin position="198"/>
        <end position="240"/>
    </location>
</feature>
<evidence type="ECO:0000256" key="1">
    <source>
        <dbReference type="ARBA" id="ARBA00004123"/>
    </source>
</evidence>
<evidence type="ECO:0000313" key="6">
    <source>
        <dbReference type="EMBL" id="KAK4770264.1"/>
    </source>
</evidence>
<name>A0AAN7KSC2_9MYRT</name>
<dbReference type="Proteomes" id="UP001345219">
    <property type="component" value="Chromosome 24"/>
</dbReference>
<proteinExistence type="predicted"/>
<evidence type="ECO:0000256" key="4">
    <source>
        <dbReference type="SAM" id="MobiDB-lite"/>
    </source>
</evidence>
<gene>
    <name evidence="6" type="ORF">SAY87_030796</name>
</gene>
<feature type="region of interest" description="Disordered" evidence="4">
    <location>
        <begin position="181"/>
        <end position="204"/>
    </location>
</feature>
<protein>
    <recommendedName>
        <fullName evidence="5">CCT domain-containing protein</fullName>
    </recommendedName>
</protein>
<organism evidence="6 7">
    <name type="scientific">Trapa incisa</name>
    <dbReference type="NCBI Taxonomy" id="236973"/>
    <lineage>
        <taxon>Eukaryota</taxon>
        <taxon>Viridiplantae</taxon>
        <taxon>Streptophyta</taxon>
        <taxon>Embryophyta</taxon>
        <taxon>Tracheophyta</taxon>
        <taxon>Spermatophyta</taxon>
        <taxon>Magnoliopsida</taxon>
        <taxon>eudicotyledons</taxon>
        <taxon>Gunneridae</taxon>
        <taxon>Pentapetalae</taxon>
        <taxon>rosids</taxon>
        <taxon>malvids</taxon>
        <taxon>Myrtales</taxon>
        <taxon>Lythraceae</taxon>
        <taxon>Trapa</taxon>
    </lineage>
</organism>
<evidence type="ECO:0000256" key="2">
    <source>
        <dbReference type="ARBA" id="ARBA00023242"/>
    </source>
</evidence>
<dbReference type="GO" id="GO:0009909">
    <property type="term" value="P:regulation of flower development"/>
    <property type="evidence" value="ECO:0007669"/>
    <property type="project" value="InterPro"/>
</dbReference>
<dbReference type="InterPro" id="IPR010402">
    <property type="entry name" value="CCT_domain"/>
</dbReference>
<keyword evidence="2 3" id="KW-0539">Nucleus</keyword>
<dbReference type="GO" id="GO:0005634">
    <property type="term" value="C:nucleus"/>
    <property type="evidence" value="ECO:0007669"/>
    <property type="project" value="UniProtKB-SubCell"/>
</dbReference>
<sequence>MNAGADLLFSCFQIFSPDIHPFEEFYEIQEPNDSLNKVQESAFTLEYDISGGEGDLFPAPEPIFEETVTVADPITSEMLSCWPQECSAHHQVIQLFQVDSILSETFHECSSSKEYLLGKHPINASTPTTELLDVKKTPLLPIDEDKGSDDKSSDLHFQEHFSEVDLQAVWGIRRPLCEGGIKSTGASTSTSSSCSEERREKLERYRNKKTKRNFGRKIKYACRKVLADSQPRIRGRFARAEGYEISKMQR</sequence>
<accession>A0AAN7KSC2</accession>
<keyword evidence="7" id="KW-1185">Reference proteome</keyword>
<evidence type="ECO:0000313" key="7">
    <source>
        <dbReference type="Proteomes" id="UP001345219"/>
    </source>
</evidence>
<dbReference type="AlphaFoldDB" id="A0AAN7KSC2"/>
<evidence type="ECO:0000256" key="3">
    <source>
        <dbReference type="PROSITE-ProRule" id="PRU00357"/>
    </source>
</evidence>
<dbReference type="Pfam" id="PF06203">
    <property type="entry name" value="CCT"/>
    <property type="match status" value="1"/>
</dbReference>
<dbReference type="PROSITE" id="PS51017">
    <property type="entry name" value="CCT"/>
    <property type="match status" value="1"/>
</dbReference>
<dbReference type="GO" id="GO:0003700">
    <property type="term" value="F:DNA-binding transcription factor activity"/>
    <property type="evidence" value="ECO:0007669"/>
    <property type="project" value="TreeGrafter"/>
</dbReference>
<dbReference type="PANTHER" id="PTHR31319">
    <property type="entry name" value="ZINC FINGER PROTEIN CONSTANS-LIKE 4"/>
    <property type="match status" value="1"/>
</dbReference>
<dbReference type="PANTHER" id="PTHR31319:SF71">
    <property type="entry name" value="CCT MOTIF FAMILY PROTEIN"/>
    <property type="match status" value="1"/>
</dbReference>
<dbReference type="EMBL" id="JAXIOK010000005">
    <property type="protein sequence ID" value="KAK4770264.1"/>
    <property type="molecule type" value="Genomic_DNA"/>
</dbReference>